<accession>A0A2G5CSS8</accession>
<reference evidence="1 2" key="1">
    <citation type="submission" date="2017-09" db="EMBL/GenBank/DDBJ databases">
        <title>WGS assembly of Aquilegia coerulea Goldsmith.</title>
        <authorList>
            <person name="Hodges S."/>
            <person name="Kramer E."/>
            <person name="Nordborg M."/>
            <person name="Tomkins J."/>
            <person name="Borevitz J."/>
            <person name="Derieg N."/>
            <person name="Yan J."/>
            <person name="Mihaltcheva S."/>
            <person name="Hayes R.D."/>
            <person name="Rokhsar D."/>
        </authorList>
    </citation>
    <scope>NUCLEOTIDE SEQUENCE [LARGE SCALE GENOMIC DNA]</scope>
    <source>
        <strain evidence="2">cv. Goldsmith</strain>
    </source>
</reference>
<evidence type="ECO:0000313" key="1">
    <source>
        <dbReference type="EMBL" id="PIA34328.1"/>
    </source>
</evidence>
<name>A0A2G5CSS8_AQUCA</name>
<organism evidence="1 2">
    <name type="scientific">Aquilegia coerulea</name>
    <name type="common">Rocky mountain columbine</name>
    <dbReference type="NCBI Taxonomy" id="218851"/>
    <lineage>
        <taxon>Eukaryota</taxon>
        <taxon>Viridiplantae</taxon>
        <taxon>Streptophyta</taxon>
        <taxon>Embryophyta</taxon>
        <taxon>Tracheophyta</taxon>
        <taxon>Spermatophyta</taxon>
        <taxon>Magnoliopsida</taxon>
        <taxon>Ranunculales</taxon>
        <taxon>Ranunculaceae</taxon>
        <taxon>Thalictroideae</taxon>
        <taxon>Aquilegia</taxon>
    </lineage>
</organism>
<dbReference type="AlphaFoldDB" id="A0A2G5CSS8"/>
<gene>
    <name evidence="1" type="ORF">AQUCO_03800136v1</name>
</gene>
<dbReference type="InParanoid" id="A0A2G5CSS8"/>
<proteinExistence type="predicted"/>
<keyword evidence="2" id="KW-1185">Reference proteome</keyword>
<dbReference type="Proteomes" id="UP000230069">
    <property type="component" value="Unassembled WGS sequence"/>
</dbReference>
<evidence type="ECO:0000313" key="2">
    <source>
        <dbReference type="Proteomes" id="UP000230069"/>
    </source>
</evidence>
<sequence>MFCNHSSNNVTRINIPKPLAFQNINLIDIVDHRPRYLLHTSTIFLQWCIKDSHISILLPLLVSVTEFQEH</sequence>
<dbReference type="EMBL" id="KZ305055">
    <property type="protein sequence ID" value="PIA34328.1"/>
    <property type="molecule type" value="Genomic_DNA"/>
</dbReference>
<protein>
    <submittedName>
        <fullName evidence="1">Uncharacterized protein</fullName>
    </submittedName>
</protein>